<keyword evidence="7" id="KW-1185">Reference proteome</keyword>
<dbReference type="OrthoDB" id="9773308at2"/>
<name>Q97DM9_CLOAB</name>
<dbReference type="eggNOG" id="COG4978">
    <property type="taxonomic scope" value="Bacteria"/>
</dbReference>
<dbReference type="PROSITE" id="PS50937">
    <property type="entry name" value="HTH_MERR_2"/>
    <property type="match status" value="1"/>
</dbReference>
<dbReference type="InterPro" id="IPR009061">
    <property type="entry name" value="DNA-bd_dom_put_sf"/>
</dbReference>
<evidence type="ECO:0000256" key="1">
    <source>
        <dbReference type="ARBA" id="ARBA00022491"/>
    </source>
</evidence>
<dbReference type="InterPro" id="IPR047057">
    <property type="entry name" value="MerR_fam"/>
</dbReference>
<dbReference type="CDD" id="cd04782">
    <property type="entry name" value="HTH_BltR"/>
    <property type="match status" value="1"/>
</dbReference>
<dbReference type="KEGG" id="cac:CA_C3443"/>
<dbReference type="PANTHER" id="PTHR30204:SF69">
    <property type="entry name" value="MERR-FAMILY TRANSCRIPTIONAL REGULATOR"/>
    <property type="match status" value="1"/>
</dbReference>
<evidence type="ECO:0000256" key="3">
    <source>
        <dbReference type="ARBA" id="ARBA00023125"/>
    </source>
</evidence>
<dbReference type="eggNOG" id="COG0789">
    <property type="taxonomic scope" value="Bacteria"/>
</dbReference>
<dbReference type="Proteomes" id="UP000000814">
    <property type="component" value="Chromosome"/>
</dbReference>
<dbReference type="SMART" id="SM00422">
    <property type="entry name" value="HTH_MERR"/>
    <property type="match status" value="1"/>
</dbReference>
<dbReference type="PATRIC" id="fig|272562.8.peg.3627"/>
<evidence type="ECO:0000313" key="6">
    <source>
        <dbReference type="EMBL" id="AAK81373.1"/>
    </source>
</evidence>
<dbReference type="InterPro" id="IPR011256">
    <property type="entry name" value="Reg_factor_effector_dom_sf"/>
</dbReference>
<feature type="domain" description="HTH merR-type" evidence="5">
    <location>
        <begin position="6"/>
        <end position="75"/>
    </location>
</feature>
<dbReference type="Gene3D" id="1.10.1660.10">
    <property type="match status" value="1"/>
</dbReference>
<dbReference type="PANTHER" id="PTHR30204">
    <property type="entry name" value="REDOX-CYCLING DRUG-SENSING TRANSCRIPTIONAL ACTIVATOR SOXR"/>
    <property type="match status" value="1"/>
</dbReference>
<dbReference type="InterPro" id="IPR000551">
    <property type="entry name" value="MerR-type_HTH_dom"/>
</dbReference>
<dbReference type="GO" id="GO:0003677">
    <property type="term" value="F:DNA binding"/>
    <property type="evidence" value="ECO:0007669"/>
    <property type="project" value="UniProtKB-KW"/>
</dbReference>
<evidence type="ECO:0000256" key="2">
    <source>
        <dbReference type="ARBA" id="ARBA00023015"/>
    </source>
</evidence>
<keyword evidence="3" id="KW-0238">DNA-binding</keyword>
<dbReference type="SUPFAM" id="SSF46955">
    <property type="entry name" value="Putative DNA-binding domain"/>
    <property type="match status" value="1"/>
</dbReference>
<evidence type="ECO:0000259" key="5">
    <source>
        <dbReference type="PROSITE" id="PS50937"/>
    </source>
</evidence>
<dbReference type="PIR" id="B97323">
    <property type="entry name" value="B97323"/>
</dbReference>
<keyword evidence="1" id="KW-0678">Repressor</keyword>
<keyword evidence="2" id="KW-0805">Transcription regulation</keyword>
<gene>
    <name evidence="6" type="primary">bltR</name>
    <name evidence="6" type="ordered locus">CA_C3443</name>
</gene>
<dbReference type="AlphaFoldDB" id="Q97DM9"/>
<dbReference type="Pfam" id="PF13411">
    <property type="entry name" value="MerR_1"/>
    <property type="match status" value="1"/>
</dbReference>
<organism evidence="6 7">
    <name type="scientific">Clostridium acetobutylicum (strain ATCC 824 / DSM 792 / JCM 1419 / IAM 19013 / LMG 5710 / NBRC 13948 / NRRL B-527 / VKM B-1787 / 2291 / W)</name>
    <dbReference type="NCBI Taxonomy" id="272562"/>
    <lineage>
        <taxon>Bacteria</taxon>
        <taxon>Bacillati</taxon>
        <taxon>Bacillota</taxon>
        <taxon>Clostridia</taxon>
        <taxon>Eubacteriales</taxon>
        <taxon>Clostridiaceae</taxon>
        <taxon>Clostridium</taxon>
    </lineage>
</organism>
<dbReference type="GO" id="GO:0003700">
    <property type="term" value="F:DNA-binding transcription factor activity"/>
    <property type="evidence" value="ECO:0007669"/>
    <property type="project" value="InterPro"/>
</dbReference>
<dbReference type="SUPFAM" id="SSF55136">
    <property type="entry name" value="Probable bacterial effector-binding domain"/>
    <property type="match status" value="1"/>
</dbReference>
<proteinExistence type="predicted"/>
<sequence length="275" mass="31899">MENKIYLSTGELAKMLGVTKQTVIYYDKVGLISPAKRGEKHYRYYTLEQADELDSILTFRNLGVPIDTLKEYLSVRNAEGCIEMLGKQQERVILEIQKLDRIRKKIEGRSKLLKQVLGVKDFEKVRFTYEDKKAYMIEPCYGKDEKSYMQSFISICNKSKELQIDFQNPICSIITKEALKSEDYKDVSYFGIRIPKDFIGHIVSRFEKPDGIYASTYHKGSYDTMYLSYKRLIENIKEQGYEVCGNAYEVDLLSTLTSVSSDEYLKLISIQVCKV</sequence>
<accession>Q97DM9</accession>
<protein>
    <submittedName>
        <fullName evidence="6">Multidrug-efflux transporter transcription regulator, BltR</fullName>
    </submittedName>
</protein>
<dbReference type="GeneID" id="44999938"/>
<dbReference type="EMBL" id="AE001437">
    <property type="protein sequence ID" value="AAK81373.1"/>
    <property type="molecule type" value="Genomic_DNA"/>
</dbReference>
<dbReference type="STRING" id="272562.CA_C3443"/>
<dbReference type="HOGENOM" id="CLU_065103_0_2_9"/>
<evidence type="ECO:0000256" key="4">
    <source>
        <dbReference type="ARBA" id="ARBA00023163"/>
    </source>
</evidence>
<reference evidence="6 7" key="1">
    <citation type="journal article" date="2001" name="J. Bacteriol.">
        <title>Genome sequence and comparative analysis of the solvent-producing bacterium Clostridium acetobutylicum.</title>
        <authorList>
            <person name="Nolling J."/>
            <person name="Breton G."/>
            <person name="Omelchenko M.V."/>
            <person name="Makarova K.S."/>
            <person name="Zeng Q."/>
            <person name="Gibson R."/>
            <person name="Lee H.M."/>
            <person name="Dubois J."/>
            <person name="Qiu D."/>
            <person name="Hitti J."/>
            <person name="Wolf Y.I."/>
            <person name="Tatusov R.L."/>
            <person name="Sabathe F."/>
            <person name="Doucette-Stamm L."/>
            <person name="Soucaille P."/>
            <person name="Daly M.J."/>
            <person name="Bennett G.N."/>
            <person name="Koonin E.V."/>
            <person name="Smith D.R."/>
        </authorList>
    </citation>
    <scope>NUCLEOTIDE SEQUENCE [LARGE SCALE GENOMIC DNA]</scope>
    <source>
        <strain evidence="7">ATCC 824 / DSM 792 / JCM 1419 / LMG 5710 / VKM B-1787</strain>
    </source>
</reference>
<evidence type="ECO:0000313" key="7">
    <source>
        <dbReference type="Proteomes" id="UP000000814"/>
    </source>
</evidence>
<keyword evidence="4" id="KW-0804">Transcription</keyword>
<dbReference type="RefSeq" id="WP_010966713.1">
    <property type="nucleotide sequence ID" value="NC_003030.1"/>
</dbReference>
<dbReference type="Gene3D" id="3.20.80.10">
    <property type="entry name" value="Regulatory factor, effector binding domain"/>
    <property type="match status" value="1"/>
</dbReference>